<dbReference type="InterPro" id="IPR013785">
    <property type="entry name" value="Aldolase_TIM"/>
</dbReference>
<protein>
    <recommendedName>
        <fullName evidence="6">Carbohydrate kinase PfkB domain-containing protein</fullName>
    </recommendedName>
</protein>
<organism evidence="7">
    <name type="scientific">Chrysotila carterae</name>
    <name type="common">Marine alga</name>
    <name type="synonym">Syracosphaera carterae</name>
    <dbReference type="NCBI Taxonomy" id="13221"/>
    <lineage>
        <taxon>Eukaryota</taxon>
        <taxon>Haptista</taxon>
        <taxon>Haptophyta</taxon>
        <taxon>Prymnesiophyceae</taxon>
        <taxon>Isochrysidales</taxon>
        <taxon>Isochrysidaceae</taxon>
        <taxon>Chrysotila</taxon>
    </lineage>
</organism>
<dbReference type="AlphaFoldDB" id="A0A7S4FAN7"/>
<keyword evidence="4" id="KW-0456">Lyase</keyword>
<reference evidence="7" key="1">
    <citation type="submission" date="2021-01" db="EMBL/GenBank/DDBJ databases">
        <authorList>
            <person name="Corre E."/>
            <person name="Pelletier E."/>
            <person name="Niang G."/>
            <person name="Scheremetjew M."/>
            <person name="Finn R."/>
            <person name="Kale V."/>
            <person name="Holt S."/>
            <person name="Cochrane G."/>
            <person name="Meng A."/>
            <person name="Brown T."/>
            <person name="Cohen L."/>
        </authorList>
    </citation>
    <scope>NUCLEOTIDE SEQUENCE</scope>
    <source>
        <strain evidence="7">CCMP645</strain>
    </source>
</reference>
<keyword evidence="5" id="KW-0119">Carbohydrate metabolism</keyword>
<dbReference type="Pfam" id="PF01081">
    <property type="entry name" value="Aldolase"/>
    <property type="match status" value="1"/>
</dbReference>
<dbReference type="Gene3D" id="3.40.1190.20">
    <property type="match status" value="1"/>
</dbReference>
<evidence type="ECO:0000313" key="7">
    <source>
        <dbReference type="EMBL" id="CAE0785019.1"/>
    </source>
</evidence>
<dbReference type="InterPro" id="IPR011611">
    <property type="entry name" value="PfkB_dom"/>
</dbReference>
<evidence type="ECO:0000256" key="2">
    <source>
        <dbReference type="ARBA" id="ARBA00006906"/>
    </source>
</evidence>
<dbReference type="InterPro" id="IPR000887">
    <property type="entry name" value="Aldlse_KDPG_KHG"/>
</dbReference>
<proteinExistence type="inferred from homology"/>
<comment type="subunit">
    <text evidence="3">Homotrimer.</text>
</comment>
<dbReference type="PROSITE" id="PS00160">
    <property type="entry name" value="ALDOLASE_KDPG_KHG_2"/>
    <property type="match status" value="1"/>
</dbReference>
<comment type="similarity">
    <text evidence="2">Belongs to the KHG/KDPG aldolase family.</text>
</comment>
<dbReference type="PANTHER" id="PTHR30246">
    <property type="entry name" value="2-KETO-3-DEOXY-6-PHOSPHOGLUCONATE ALDOLASE"/>
    <property type="match status" value="1"/>
</dbReference>
<sequence>MATWSDEASTEEQWSRVLKAAAGEASGPPSFLSFGEALLTYKPALMKEEDNTLMAPSARHCLQSIGGSELNTALALARIGVFASWVSLLPTGPIGAEVLDVAKASGVDVAAVQRMDGDIGTLHVVTDETGPHPHYQRLNSVFCKHVVAGTFAWDSLLQGREWLHMTGITPMLGAGPRDAWEAGIREAARNGLCVSVDLNHRPALGSFEELWEVIKRHLPSLALLMVSERDAERLLPLCGLPAAESIEAALSALRRHCGLPLVACCVKRARDADAAQTTSTLKAGGNRRWSVVAFDDGIASTELIPVEHAPLDPLGGGDAWMAGFVSSALEADISTKISPLGKAEGTADLSECLRLACRRGDLMAALSQNFYGDLTGVTAAQLRELEQSYSGKLAMLSPQTPSAQAGAQRMAPMGAQAKAGDAPPEASQLAASPSSAAVEAALGSARIVPIVSFDDPDHAVPVCRALHESGFPAVEVVLRTPASEQALSRVCAALPSLLVGAGTVLSVAQAAAAVAAGAAFIVSPGLNAAVVRWCQDKGVPIFAGVATATEIEAALGLGLRTLKFFPAEVNGGVKALKALSAPYHMVRWMPTGGVSLDNARSYLALPPVMAVGGSWLTPSDAVKSGDLSRIRALATEALALAARE</sequence>
<evidence type="ECO:0000256" key="3">
    <source>
        <dbReference type="ARBA" id="ARBA00011233"/>
    </source>
</evidence>
<dbReference type="GO" id="GO:0016829">
    <property type="term" value="F:lyase activity"/>
    <property type="evidence" value="ECO:0007669"/>
    <property type="project" value="UniProtKB-KW"/>
</dbReference>
<evidence type="ECO:0000256" key="4">
    <source>
        <dbReference type="ARBA" id="ARBA00023239"/>
    </source>
</evidence>
<dbReference type="PANTHER" id="PTHR30246:SF1">
    <property type="entry name" value="2-DEHYDRO-3-DEOXY-6-PHOSPHOGALACTONATE ALDOLASE-RELATED"/>
    <property type="match status" value="1"/>
</dbReference>
<dbReference type="SUPFAM" id="SSF53613">
    <property type="entry name" value="Ribokinase-like"/>
    <property type="match status" value="1"/>
</dbReference>
<dbReference type="Gene3D" id="3.20.20.70">
    <property type="entry name" value="Aldolase class I"/>
    <property type="match status" value="1"/>
</dbReference>
<dbReference type="CDD" id="cd00452">
    <property type="entry name" value="KDPG_aldolase"/>
    <property type="match status" value="1"/>
</dbReference>
<name>A0A7S4FAN7_CHRCT</name>
<dbReference type="NCBIfam" id="TIGR01182">
    <property type="entry name" value="eda"/>
    <property type="match status" value="1"/>
</dbReference>
<evidence type="ECO:0000256" key="1">
    <source>
        <dbReference type="ARBA" id="ARBA00004761"/>
    </source>
</evidence>
<gene>
    <name evidence="7" type="ORF">PCAR00345_LOCUS37727</name>
</gene>
<dbReference type="NCBIfam" id="NF004325">
    <property type="entry name" value="PRK05718.1"/>
    <property type="match status" value="1"/>
</dbReference>
<dbReference type="InterPro" id="IPR029056">
    <property type="entry name" value="Ribokinase-like"/>
</dbReference>
<dbReference type="EMBL" id="HBIZ01060497">
    <property type="protein sequence ID" value="CAE0785019.1"/>
    <property type="molecule type" value="Transcribed_RNA"/>
</dbReference>
<comment type="pathway">
    <text evidence="1">Carbohydrate acid metabolism.</text>
</comment>
<accession>A0A7S4FAN7</accession>
<dbReference type="InterPro" id="IPR031338">
    <property type="entry name" value="KDPG/KHG_AS_2"/>
</dbReference>
<evidence type="ECO:0000256" key="5">
    <source>
        <dbReference type="ARBA" id="ARBA00023277"/>
    </source>
</evidence>
<feature type="domain" description="Carbohydrate kinase PfkB" evidence="6">
    <location>
        <begin position="57"/>
        <end position="252"/>
    </location>
</feature>
<evidence type="ECO:0000259" key="6">
    <source>
        <dbReference type="Pfam" id="PF00294"/>
    </source>
</evidence>
<dbReference type="Pfam" id="PF00294">
    <property type="entry name" value="PfkB"/>
    <property type="match status" value="1"/>
</dbReference>
<dbReference type="SUPFAM" id="SSF51569">
    <property type="entry name" value="Aldolase"/>
    <property type="match status" value="1"/>
</dbReference>